<proteinExistence type="predicted"/>
<evidence type="ECO:0000313" key="3">
    <source>
        <dbReference type="Proteomes" id="UP000823775"/>
    </source>
</evidence>
<accession>A0ABS8SIW3</accession>
<gene>
    <name evidence="2" type="ORF">HAX54_038929</name>
</gene>
<organism evidence="2 3">
    <name type="scientific">Datura stramonium</name>
    <name type="common">Jimsonweed</name>
    <name type="synonym">Common thornapple</name>
    <dbReference type="NCBI Taxonomy" id="4076"/>
    <lineage>
        <taxon>Eukaryota</taxon>
        <taxon>Viridiplantae</taxon>
        <taxon>Streptophyta</taxon>
        <taxon>Embryophyta</taxon>
        <taxon>Tracheophyta</taxon>
        <taxon>Spermatophyta</taxon>
        <taxon>Magnoliopsida</taxon>
        <taxon>eudicotyledons</taxon>
        <taxon>Gunneridae</taxon>
        <taxon>Pentapetalae</taxon>
        <taxon>asterids</taxon>
        <taxon>lamiids</taxon>
        <taxon>Solanales</taxon>
        <taxon>Solanaceae</taxon>
        <taxon>Solanoideae</taxon>
        <taxon>Datureae</taxon>
        <taxon>Datura</taxon>
    </lineage>
</organism>
<keyword evidence="3" id="KW-1185">Reference proteome</keyword>
<reference evidence="2 3" key="1">
    <citation type="journal article" date="2021" name="BMC Genomics">
        <title>Datura genome reveals duplications of psychoactive alkaloid biosynthetic genes and high mutation rate following tissue culture.</title>
        <authorList>
            <person name="Rajewski A."/>
            <person name="Carter-House D."/>
            <person name="Stajich J."/>
            <person name="Litt A."/>
        </authorList>
    </citation>
    <scope>NUCLEOTIDE SEQUENCE [LARGE SCALE GENOMIC DNA]</scope>
    <source>
        <strain evidence="2">AR-01</strain>
    </source>
</reference>
<name>A0ABS8SIW3_DATST</name>
<evidence type="ECO:0000256" key="1">
    <source>
        <dbReference type="SAM" id="MobiDB-lite"/>
    </source>
</evidence>
<protein>
    <submittedName>
        <fullName evidence="2">Uncharacterized protein</fullName>
    </submittedName>
</protein>
<feature type="compositionally biased region" description="Polar residues" evidence="1">
    <location>
        <begin position="88"/>
        <end position="102"/>
    </location>
</feature>
<evidence type="ECO:0000313" key="2">
    <source>
        <dbReference type="EMBL" id="MCD7458713.1"/>
    </source>
</evidence>
<sequence length="111" mass="12351">MGCLSNEPRDLAKQADTLRRACSKPAHLIDAKQLLGLTRAFEWIILGPAIGLSDAAPAHELGEEVQQMNPTHSISQMDLWNYFPRRLQPQSPKKPQEASNISDEIHGAILR</sequence>
<feature type="region of interest" description="Disordered" evidence="1">
    <location>
        <begin position="86"/>
        <end position="111"/>
    </location>
</feature>
<dbReference type="EMBL" id="JACEIK010000535">
    <property type="protein sequence ID" value="MCD7458713.1"/>
    <property type="molecule type" value="Genomic_DNA"/>
</dbReference>
<dbReference type="Proteomes" id="UP000823775">
    <property type="component" value="Unassembled WGS sequence"/>
</dbReference>
<comment type="caution">
    <text evidence="2">The sequence shown here is derived from an EMBL/GenBank/DDBJ whole genome shotgun (WGS) entry which is preliminary data.</text>
</comment>